<proteinExistence type="predicted"/>
<evidence type="ECO:0000313" key="2">
    <source>
        <dbReference type="Proteomes" id="UP001057402"/>
    </source>
</evidence>
<dbReference type="Proteomes" id="UP001057402">
    <property type="component" value="Chromosome 2"/>
</dbReference>
<organism evidence="1 2">
    <name type="scientific">Melastoma candidum</name>
    <dbReference type="NCBI Taxonomy" id="119954"/>
    <lineage>
        <taxon>Eukaryota</taxon>
        <taxon>Viridiplantae</taxon>
        <taxon>Streptophyta</taxon>
        <taxon>Embryophyta</taxon>
        <taxon>Tracheophyta</taxon>
        <taxon>Spermatophyta</taxon>
        <taxon>Magnoliopsida</taxon>
        <taxon>eudicotyledons</taxon>
        <taxon>Gunneridae</taxon>
        <taxon>Pentapetalae</taxon>
        <taxon>rosids</taxon>
        <taxon>malvids</taxon>
        <taxon>Myrtales</taxon>
        <taxon>Melastomataceae</taxon>
        <taxon>Melastomatoideae</taxon>
        <taxon>Melastomateae</taxon>
        <taxon>Melastoma</taxon>
    </lineage>
</organism>
<gene>
    <name evidence="1" type="ORF">MLD38_002820</name>
</gene>
<name>A0ACB9S2J4_9MYRT</name>
<reference evidence="2" key="1">
    <citation type="journal article" date="2023" name="Front. Plant Sci.">
        <title>Chromosomal-level genome assembly of Melastoma candidum provides insights into trichome evolution.</title>
        <authorList>
            <person name="Zhong Y."/>
            <person name="Wu W."/>
            <person name="Sun C."/>
            <person name="Zou P."/>
            <person name="Liu Y."/>
            <person name="Dai S."/>
            <person name="Zhou R."/>
        </authorList>
    </citation>
    <scope>NUCLEOTIDE SEQUENCE [LARGE SCALE GENOMIC DNA]</scope>
</reference>
<protein>
    <submittedName>
        <fullName evidence="1">Uncharacterized protein</fullName>
    </submittedName>
</protein>
<accession>A0ACB9S2J4</accession>
<keyword evidence="2" id="KW-1185">Reference proteome</keyword>
<dbReference type="EMBL" id="CM042881">
    <property type="protein sequence ID" value="KAI4384701.1"/>
    <property type="molecule type" value="Genomic_DNA"/>
</dbReference>
<sequence length="267" mass="30026">MDALIASYGAGDDDCSDSEGTKLAPFPPPPLSLLSPSGTDDPRPSRVRSFPHVQGNYSLHVYIPVQVRGPPRREIAAVLKRAASVVPGLCVVDIDLPLESLVRDDQRLHQLGIDREFHISLGRCVPIRVHQIDSVVSILRQKLHPPKRYWIEFSEWQVFVNDERTRSFLSLEVTTRGLGEIRKQIEGVNEVYRLHNLPEFYKDPRPHISLAWAAGDARESLNKVVEDNKLRRITYGLSNVPVFGCNFGGVECKIGKKTYKICKPPDS</sequence>
<comment type="caution">
    <text evidence="1">The sequence shown here is derived from an EMBL/GenBank/DDBJ whole genome shotgun (WGS) entry which is preliminary data.</text>
</comment>
<evidence type="ECO:0000313" key="1">
    <source>
        <dbReference type="EMBL" id="KAI4384701.1"/>
    </source>
</evidence>